<dbReference type="AlphaFoldDB" id="A0A3G9JZ05"/>
<evidence type="ECO:0000313" key="2">
    <source>
        <dbReference type="Proteomes" id="UP000273154"/>
    </source>
</evidence>
<dbReference type="RefSeq" id="WP_126422664.1">
    <property type="nucleotide sequence ID" value="NZ_AP019367.1"/>
</dbReference>
<dbReference type="EMBL" id="AP019367">
    <property type="protein sequence ID" value="BBH50668.1"/>
    <property type="molecule type" value="Genomic_DNA"/>
</dbReference>
<gene>
    <name evidence="1" type="ORF">Pcatena_12550</name>
</gene>
<accession>A0A3G9JZ05</accession>
<evidence type="ECO:0008006" key="3">
    <source>
        <dbReference type="Google" id="ProtNLM"/>
    </source>
</evidence>
<protein>
    <recommendedName>
        <fullName evidence="3">DUF192 domain-containing protein</fullName>
    </recommendedName>
</protein>
<proteinExistence type="predicted"/>
<evidence type="ECO:0000313" key="1">
    <source>
        <dbReference type="EMBL" id="BBH50668.1"/>
    </source>
</evidence>
<name>A0A3G9JZ05_9ACTN</name>
<organism evidence="1 2">
    <name type="scientific">Parolsenella catena</name>
    <dbReference type="NCBI Taxonomy" id="2003188"/>
    <lineage>
        <taxon>Bacteria</taxon>
        <taxon>Bacillati</taxon>
        <taxon>Actinomycetota</taxon>
        <taxon>Coriobacteriia</taxon>
        <taxon>Coriobacteriales</taxon>
        <taxon>Atopobiaceae</taxon>
        <taxon>Parolsenella</taxon>
    </lineage>
</organism>
<keyword evidence="2" id="KW-1185">Reference proteome</keyword>
<dbReference type="GeneID" id="88849391"/>
<dbReference type="OrthoDB" id="3177228at2"/>
<dbReference type="Proteomes" id="UP000273154">
    <property type="component" value="Chromosome"/>
</dbReference>
<sequence>MRRVGGGGCERWARIEFDADAGLGRWGMRALVVTGFWGRLRGLLGTSRDDERAVPLLLVGCPSVHTLGMRYQLDVVLVDEGGLVLGSWRELPAGRVVRCAGARHALERPSCGEPWPVVGDRVELRNMWHVMGARDGQDE</sequence>
<reference evidence="2" key="1">
    <citation type="submission" date="2018-11" db="EMBL/GenBank/DDBJ databases">
        <title>Comparative genomics of Parolsenella catena and Libanicoccus massiliensis: Reclassification of Libanicoccus massiliensis as Parolsenella massiliensis comb. nov.</title>
        <authorList>
            <person name="Sakamoto M."/>
            <person name="Ikeyama N."/>
            <person name="Murakami T."/>
            <person name="Mori H."/>
            <person name="Yuki M."/>
            <person name="Ohkuma M."/>
        </authorList>
    </citation>
    <scope>NUCLEOTIDE SEQUENCE [LARGE SCALE GENOMIC DNA]</scope>
    <source>
        <strain evidence="2">JCM 31932</strain>
    </source>
</reference>
<dbReference type="KEGG" id="pcat:Pcatena_12550"/>